<dbReference type="RefSeq" id="WP_064257172.1">
    <property type="nucleotide sequence ID" value="NZ_JBHMAS010000107.1"/>
</dbReference>
<proteinExistence type="predicted"/>
<dbReference type="Proteomes" id="UP001589587">
    <property type="component" value="Unassembled WGS sequence"/>
</dbReference>
<dbReference type="EMBL" id="JBHMAS010000107">
    <property type="protein sequence ID" value="MFB9785256.1"/>
    <property type="molecule type" value="Genomic_DNA"/>
</dbReference>
<keyword evidence="2" id="KW-1185">Reference proteome</keyword>
<evidence type="ECO:0000313" key="2">
    <source>
        <dbReference type="Proteomes" id="UP001589587"/>
    </source>
</evidence>
<sequence>MAAEDFFVRDGLPPGMTNDEPVPYGYRRWNGVVWADSWTDTYNAISRQAVIAWRQGFDSKAEQEVEAMYRMAAQFDQLGKELAEKD</sequence>
<protein>
    <submittedName>
        <fullName evidence="1">Uncharacterized protein</fullName>
    </submittedName>
</protein>
<name>A0ABV5XS46_9NOCA</name>
<organism evidence="1 2">
    <name type="scientific">Rhodococcus baikonurensis</name>
    <dbReference type="NCBI Taxonomy" id="172041"/>
    <lineage>
        <taxon>Bacteria</taxon>
        <taxon>Bacillati</taxon>
        <taxon>Actinomycetota</taxon>
        <taxon>Actinomycetes</taxon>
        <taxon>Mycobacteriales</taxon>
        <taxon>Nocardiaceae</taxon>
        <taxon>Rhodococcus</taxon>
        <taxon>Rhodococcus erythropolis group</taxon>
    </lineage>
</organism>
<comment type="caution">
    <text evidence="1">The sequence shown here is derived from an EMBL/GenBank/DDBJ whole genome shotgun (WGS) entry which is preliminary data.</text>
</comment>
<accession>A0ABV5XS46</accession>
<gene>
    <name evidence="1" type="ORF">ACFFQ6_36765</name>
</gene>
<evidence type="ECO:0000313" key="1">
    <source>
        <dbReference type="EMBL" id="MFB9785256.1"/>
    </source>
</evidence>
<reference evidence="1 2" key="1">
    <citation type="submission" date="2024-09" db="EMBL/GenBank/DDBJ databases">
        <authorList>
            <person name="Sun Q."/>
            <person name="Mori K."/>
        </authorList>
    </citation>
    <scope>NUCLEOTIDE SEQUENCE [LARGE SCALE GENOMIC DNA]</scope>
    <source>
        <strain evidence="1 2">JCM 11411</strain>
    </source>
</reference>